<keyword evidence="2" id="KW-0808">Transferase</keyword>
<dbReference type="RefSeq" id="WP_246616240.1">
    <property type="nucleotide sequence ID" value="NZ_BPEY01000086.1"/>
</dbReference>
<name>A0ABQ4PPK7_9GAMM</name>
<dbReference type="InterPro" id="IPR012893">
    <property type="entry name" value="HipA-like_C"/>
</dbReference>
<evidence type="ECO:0000256" key="2">
    <source>
        <dbReference type="ARBA" id="ARBA00022679"/>
    </source>
</evidence>
<evidence type="ECO:0000256" key="3">
    <source>
        <dbReference type="ARBA" id="ARBA00022777"/>
    </source>
</evidence>
<dbReference type="PIRSF" id="PIRSF028135">
    <property type="entry name" value="UCP028135_HipA-like"/>
    <property type="match status" value="1"/>
</dbReference>
<keyword evidence="6" id="KW-1185">Reference proteome</keyword>
<dbReference type="PANTHER" id="PTHR37419">
    <property type="entry name" value="SERINE/THREONINE-PROTEIN KINASE TOXIN HIPA"/>
    <property type="match status" value="1"/>
</dbReference>
<dbReference type="InterPro" id="IPR052028">
    <property type="entry name" value="HipA_Ser/Thr_kinase"/>
</dbReference>
<evidence type="ECO:0000259" key="4">
    <source>
        <dbReference type="Pfam" id="PF07804"/>
    </source>
</evidence>
<dbReference type="EMBL" id="BPEY01000086">
    <property type="protein sequence ID" value="GIU50449.1"/>
    <property type="molecule type" value="Genomic_DNA"/>
</dbReference>
<comment type="caution">
    <text evidence="5">The sequence shown here is derived from an EMBL/GenBank/DDBJ whole genome shotgun (WGS) entry which is preliminary data.</text>
</comment>
<evidence type="ECO:0000313" key="6">
    <source>
        <dbReference type="Proteomes" id="UP000887104"/>
    </source>
</evidence>
<feature type="domain" description="HipA-like C-terminal" evidence="4">
    <location>
        <begin position="183"/>
        <end position="424"/>
    </location>
</feature>
<dbReference type="InterPro" id="IPR016869">
    <property type="entry name" value="UCP028135_HipA-like"/>
</dbReference>
<protein>
    <submittedName>
        <fullName evidence="5">Toxin HipA</fullName>
    </submittedName>
</protein>
<organism evidence="5 6">
    <name type="scientific">Shewanella sairae</name>
    <dbReference type="NCBI Taxonomy" id="190310"/>
    <lineage>
        <taxon>Bacteria</taxon>
        <taxon>Pseudomonadati</taxon>
        <taxon>Pseudomonadota</taxon>
        <taxon>Gammaproteobacteria</taxon>
        <taxon>Alteromonadales</taxon>
        <taxon>Shewanellaceae</taxon>
        <taxon>Shewanella</taxon>
    </lineage>
</organism>
<comment type="similarity">
    <text evidence="1">Belongs to the HipA Ser/Thr kinase family.</text>
</comment>
<dbReference type="Pfam" id="PF07804">
    <property type="entry name" value="HipA_C"/>
    <property type="match status" value="1"/>
</dbReference>
<reference evidence="5" key="1">
    <citation type="submission" date="2021-05" db="EMBL/GenBank/DDBJ databases">
        <title>Molecular characterization for Shewanella algae harboring chromosomal blaOXA-55-like strains isolated from clinical and environment sample.</title>
        <authorList>
            <person name="Ohama Y."/>
            <person name="Aoki K."/>
            <person name="Harada S."/>
            <person name="Moriya K."/>
            <person name="Ishii Y."/>
            <person name="Tateda K."/>
        </authorList>
    </citation>
    <scope>NUCLEOTIDE SEQUENCE</scope>
    <source>
        <strain evidence="5">JCM 11563</strain>
    </source>
</reference>
<evidence type="ECO:0000256" key="1">
    <source>
        <dbReference type="ARBA" id="ARBA00010164"/>
    </source>
</evidence>
<sequence>MNIRENPKVFQQLSSVGMPNKLTLQTYVNERWLDAAEIVFNDNGDSYYKVTTLLYINDYTLDFIDFDGYHSASLNYPVSFFFDRKDSPTWLRFLDDITPSGSSRRFWMGHLGLSKIFSYEQSYILLRDYGLNPIGNLRIKESSHYHSATKEITFSQEDLVSKGCTFLSYAQAEGATVAMATGAGGEAPKLLLNLCDQKVWLDEPPSELRPFSQPYLVKFPRGRQSAIDSDILRAEYHYYHELNSMGFETIQIEKMKLIEGPKYPSLWLPRFDISNNRGKIEKLAVESVYSMLEVSPGSLLDHGLTIRMLIQKIQSSHLVTQKGFQFDVKEFVAEWVKRDLLNIAFGNSDNHGRNTSFLRGAHFIHLAPIYDFAPMKADPDGVYRSTTWTKGLELGGNYNFPAIAASLDDLIPAAHLQRELNELASKLTNLKKRLKNRGVPSSIMNYPTIGFDYLEEKLESWGLKTNN</sequence>
<proteinExistence type="inferred from homology"/>
<gene>
    <name evidence="5" type="ORF">TUM4438_36490</name>
</gene>
<dbReference type="Proteomes" id="UP000887104">
    <property type="component" value="Unassembled WGS sequence"/>
</dbReference>
<evidence type="ECO:0000313" key="5">
    <source>
        <dbReference type="EMBL" id="GIU50449.1"/>
    </source>
</evidence>
<accession>A0ABQ4PPK7</accession>
<keyword evidence="3" id="KW-0418">Kinase</keyword>
<dbReference type="PANTHER" id="PTHR37419:SF8">
    <property type="entry name" value="TOXIN YJJJ"/>
    <property type="match status" value="1"/>
</dbReference>